<dbReference type="RefSeq" id="WP_120383082.1">
    <property type="nucleotide sequence ID" value="NZ_RAXT01000004.1"/>
</dbReference>
<keyword evidence="3" id="KW-1185">Reference proteome</keyword>
<name>A0A3A8EY86_9GAMM</name>
<reference evidence="2 3" key="1">
    <citation type="submission" date="2018-09" db="EMBL/GenBank/DDBJ databases">
        <title>The draft genome of Acinetobacter spp. strains.</title>
        <authorList>
            <person name="Qin J."/>
            <person name="Feng Y."/>
            <person name="Zong Z."/>
        </authorList>
    </citation>
    <scope>NUCLEOTIDE SEQUENCE [LARGE SCALE GENOMIC DNA]</scope>
    <source>
        <strain evidence="2 3">WCHAc060115</strain>
    </source>
</reference>
<comment type="caution">
    <text evidence="2">The sequence shown here is derived from an EMBL/GenBank/DDBJ whole genome shotgun (WGS) entry which is preliminary data.</text>
</comment>
<evidence type="ECO:0000313" key="3">
    <source>
        <dbReference type="Proteomes" id="UP000280405"/>
    </source>
</evidence>
<evidence type="ECO:0000256" key="1">
    <source>
        <dbReference type="SAM" id="SignalP"/>
    </source>
</evidence>
<evidence type="ECO:0000313" key="2">
    <source>
        <dbReference type="EMBL" id="RKG39812.1"/>
    </source>
</evidence>
<feature type="chain" id="PRO_5017429603" evidence="1">
    <location>
        <begin position="21"/>
        <end position="127"/>
    </location>
</feature>
<dbReference type="PROSITE" id="PS51257">
    <property type="entry name" value="PROKAR_LIPOPROTEIN"/>
    <property type="match status" value="1"/>
</dbReference>
<dbReference type="Proteomes" id="UP000280405">
    <property type="component" value="Unassembled WGS sequence"/>
</dbReference>
<organism evidence="2 3">
    <name type="scientific">Acinetobacter rongchengensis</name>
    <dbReference type="NCBI Taxonomy" id="2419601"/>
    <lineage>
        <taxon>Bacteria</taxon>
        <taxon>Pseudomonadati</taxon>
        <taxon>Pseudomonadota</taxon>
        <taxon>Gammaproteobacteria</taxon>
        <taxon>Moraxellales</taxon>
        <taxon>Moraxellaceae</taxon>
        <taxon>Acinetobacter</taxon>
    </lineage>
</organism>
<accession>A0A3A8EY86</accession>
<keyword evidence="1" id="KW-0732">Signal</keyword>
<feature type="signal peptide" evidence="1">
    <location>
        <begin position="1"/>
        <end position="20"/>
    </location>
</feature>
<proteinExistence type="predicted"/>
<sequence length="127" mass="14096">MNPKIILSIAVITSALTACSTTPTNPNAPVVLEQHKNISAEPATKHNLARLIKQKDNCLIEFTGNFETGKATEYWIFKGDQLISAFSNVKAEIENKQTVFDVQNPEKIKNFNSLKKNFKTSALDVCN</sequence>
<gene>
    <name evidence="2" type="ORF">D7V20_04200</name>
</gene>
<protein>
    <submittedName>
        <fullName evidence="2">Uncharacterized protein</fullName>
    </submittedName>
</protein>
<dbReference type="OrthoDB" id="6712574at2"/>
<dbReference type="AlphaFoldDB" id="A0A3A8EY86"/>
<dbReference type="EMBL" id="RAXT01000004">
    <property type="protein sequence ID" value="RKG39812.1"/>
    <property type="molecule type" value="Genomic_DNA"/>
</dbReference>